<reference evidence="2" key="1">
    <citation type="submission" date="2021-01" db="EMBL/GenBank/DDBJ databases">
        <authorList>
            <person name="Corre E."/>
            <person name="Pelletier E."/>
            <person name="Niang G."/>
            <person name="Scheremetjew M."/>
            <person name="Finn R."/>
            <person name="Kale V."/>
            <person name="Holt S."/>
            <person name="Cochrane G."/>
            <person name="Meng A."/>
            <person name="Brown T."/>
            <person name="Cohen L."/>
        </authorList>
    </citation>
    <scope>NUCLEOTIDE SEQUENCE</scope>
    <source>
        <strain evidence="2">B650</strain>
    </source>
</reference>
<organism evidence="2">
    <name type="scientific">Leptocylindrus danicus</name>
    <dbReference type="NCBI Taxonomy" id="163516"/>
    <lineage>
        <taxon>Eukaryota</taxon>
        <taxon>Sar</taxon>
        <taxon>Stramenopiles</taxon>
        <taxon>Ochrophyta</taxon>
        <taxon>Bacillariophyta</taxon>
        <taxon>Coscinodiscophyceae</taxon>
        <taxon>Chaetocerotophycidae</taxon>
        <taxon>Leptocylindrales</taxon>
        <taxon>Leptocylindraceae</taxon>
        <taxon>Leptocylindrus</taxon>
    </lineage>
</organism>
<evidence type="ECO:0000313" key="2">
    <source>
        <dbReference type="EMBL" id="CAD9608176.1"/>
    </source>
</evidence>
<sequence length="343" mass="38083">MKLYLTPVLLSCININMIAAAAKASTNHNNHDIMDSNNDGEDMNIPAINNNNDNIDTIQYSINAMFEPADDETENHVFIPHNLVHDFEEALLNRARDMSTDAEQHDDEFQRHRTLRKYKVHFCKAPYARHGGVYFRRMTASDEFADEDTFLNSSIEVHSTHSNSLDVIITPNPDIAEAPNSSDDAERQLGKDYRYMCVDAWKYGTYVGVRYKNKYYIFPPCYQYGHYSYSSKGKGKGKGGSYYSSDYDGGYYGRGCGGGGAYRRSYYSYSSKGKGKGSSYSSYSSYGSYHGGYGAGAGPYARAYAAHHAVGGAHAAGYGAGAGGSYRRNLRGTHNIQDDEDEA</sequence>
<accession>A0A6U2SLY7</accession>
<evidence type="ECO:0000256" key="1">
    <source>
        <dbReference type="SAM" id="SignalP"/>
    </source>
</evidence>
<name>A0A6U2SLY7_9STRA</name>
<dbReference type="EMBL" id="HBGY01030592">
    <property type="protein sequence ID" value="CAD9608178.1"/>
    <property type="molecule type" value="Transcribed_RNA"/>
</dbReference>
<dbReference type="EMBL" id="HBGY01030591">
    <property type="protein sequence ID" value="CAD9608176.1"/>
    <property type="molecule type" value="Transcribed_RNA"/>
</dbReference>
<keyword evidence="1" id="KW-0732">Signal</keyword>
<proteinExistence type="predicted"/>
<gene>
    <name evidence="2" type="ORF">LDAN0321_LOCUS19028</name>
    <name evidence="3" type="ORF">LDAN0321_LOCUS19029</name>
</gene>
<dbReference type="AlphaFoldDB" id="A0A6U2SLY7"/>
<evidence type="ECO:0000313" key="3">
    <source>
        <dbReference type="EMBL" id="CAD9608178.1"/>
    </source>
</evidence>
<protein>
    <submittedName>
        <fullName evidence="2">Uncharacterized protein</fullName>
    </submittedName>
</protein>
<feature type="signal peptide" evidence="1">
    <location>
        <begin position="1"/>
        <end position="24"/>
    </location>
</feature>
<feature type="chain" id="PRO_5036191963" evidence="1">
    <location>
        <begin position="25"/>
        <end position="343"/>
    </location>
</feature>